<proteinExistence type="predicted"/>
<gene>
    <name evidence="1" type="ORF">OG308_23575</name>
</gene>
<reference evidence="1 2" key="1">
    <citation type="submission" date="2022-10" db="EMBL/GenBank/DDBJ databases">
        <title>The complete genomes of actinobacterial strains from the NBC collection.</title>
        <authorList>
            <person name="Joergensen T.S."/>
            <person name="Alvarez Arevalo M."/>
            <person name="Sterndorff E.B."/>
            <person name="Faurdal D."/>
            <person name="Vuksanovic O."/>
            <person name="Mourched A.-S."/>
            <person name="Charusanti P."/>
            <person name="Shaw S."/>
            <person name="Blin K."/>
            <person name="Weber T."/>
        </authorList>
    </citation>
    <scope>NUCLEOTIDE SEQUENCE [LARGE SCALE GENOMIC DNA]</scope>
    <source>
        <strain evidence="1 2">NBC_01413</strain>
    </source>
</reference>
<evidence type="ECO:0008006" key="3">
    <source>
        <dbReference type="Google" id="ProtNLM"/>
    </source>
</evidence>
<protein>
    <recommendedName>
        <fullName evidence="3">SMODS and SLOG-associating 2TM effector domain-containing protein</fullName>
    </recommendedName>
</protein>
<dbReference type="EMBL" id="CP109527">
    <property type="protein sequence ID" value="WTY34286.1"/>
    <property type="molecule type" value="Genomic_DNA"/>
</dbReference>
<organism evidence="1 2">
    <name type="scientific">Nocardia salmonicida</name>
    <dbReference type="NCBI Taxonomy" id="53431"/>
    <lineage>
        <taxon>Bacteria</taxon>
        <taxon>Bacillati</taxon>
        <taxon>Actinomycetota</taxon>
        <taxon>Actinomycetes</taxon>
        <taxon>Mycobacteriales</taxon>
        <taxon>Nocardiaceae</taxon>
        <taxon>Nocardia</taxon>
    </lineage>
</organism>
<sequence length="109" mass="11957">MASIPVLAAFSVDVRIIAALGSLAMLINGFRALTAYKENWTSRTRARYAIEREIALFAVQHDRYAEAGAEAVLVDTVEQICAAECEGWTALRLSYNSLQEKSVPPKPAK</sequence>
<evidence type="ECO:0000313" key="1">
    <source>
        <dbReference type="EMBL" id="WTY34286.1"/>
    </source>
</evidence>
<dbReference type="Proteomes" id="UP001621418">
    <property type="component" value="Chromosome"/>
</dbReference>
<dbReference type="RefSeq" id="WP_405146561.1">
    <property type="nucleotide sequence ID" value="NZ_CP109527.1"/>
</dbReference>
<keyword evidence="2" id="KW-1185">Reference proteome</keyword>
<accession>A0ABZ1N372</accession>
<evidence type="ECO:0000313" key="2">
    <source>
        <dbReference type="Proteomes" id="UP001621418"/>
    </source>
</evidence>
<name>A0ABZ1N372_9NOCA</name>